<gene>
    <name evidence="2" type="ORF">AVDCRST_MAG66-3547</name>
</gene>
<accession>A0A6J4Q992</accession>
<protein>
    <submittedName>
        <fullName evidence="2">Uncharacterized protein</fullName>
    </submittedName>
</protein>
<name>A0A6J4Q992_9PSEU</name>
<sequence length="45" mass="4921">MPLNTYSTGRRRVAPATRRGPRRSDADLQARGVLGGGMTVPDPRR</sequence>
<dbReference type="EMBL" id="CADCUS010000506">
    <property type="protein sequence ID" value="CAA9435406.1"/>
    <property type="molecule type" value="Genomic_DNA"/>
</dbReference>
<reference evidence="2" key="1">
    <citation type="submission" date="2020-02" db="EMBL/GenBank/DDBJ databases">
        <authorList>
            <person name="Meier V. D."/>
        </authorList>
    </citation>
    <scope>NUCLEOTIDE SEQUENCE</scope>
    <source>
        <strain evidence="2">AVDCRST_MAG66</strain>
    </source>
</reference>
<dbReference type="AlphaFoldDB" id="A0A6J4Q992"/>
<evidence type="ECO:0000313" key="2">
    <source>
        <dbReference type="EMBL" id="CAA9435406.1"/>
    </source>
</evidence>
<evidence type="ECO:0000256" key="1">
    <source>
        <dbReference type="SAM" id="MobiDB-lite"/>
    </source>
</evidence>
<feature type="region of interest" description="Disordered" evidence="1">
    <location>
        <begin position="1"/>
        <end position="45"/>
    </location>
</feature>
<proteinExistence type="predicted"/>
<organism evidence="2">
    <name type="scientific">uncultured Pseudonocardia sp</name>
    <dbReference type="NCBI Taxonomy" id="211455"/>
    <lineage>
        <taxon>Bacteria</taxon>
        <taxon>Bacillati</taxon>
        <taxon>Actinomycetota</taxon>
        <taxon>Actinomycetes</taxon>
        <taxon>Pseudonocardiales</taxon>
        <taxon>Pseudonocardiaceae</taxon>
        <taxon>Pseudonocardia</taxon>
        <taxon>environmental samples</taxon>
    </lineage>
</organism>